<accession>A0A0A8ZCV7</accession>
<sequence length="27" mass="3402">MHNRNHRNMIKDLSSFFPMQELNKHIY</sequence>
<dbReference type="EMBL" id="GBRH01265203">
    <property type="protein sequence ID" value="JAD32692.1"/>
    <property type="molecule type" value="Transcribed_RNA"/>
</dbReference>
<reference evidence="1" key="2">
    <citation type="journal article" date="2015" name="Data Brief">
        <title>Shoot transcriptome of the giant reed, Arundo donax.</title>
        <authorList>
            <person name="Barrero R.A."/>
            <person name="Guerrero F.D."/>
            <person name="Moolhuijzen P."/>
            <person name="Goolsby J.A."/>
            <person name="Tidwell J."/>
            <person name="Bellgard S.E."/>
            <person name="Bellgard M.I."/>
        </authorList>
    </citation>
    <scope>NUCLEOTIDE SEQUENCE</scope>
    <source>
        <tissue evidence="1">Shoot tissue taken approximately 20 cm above the soil surface</tissue>
    </source>
</reference>
<proteinExistence type="predicted"/>
<organism evidence="1">
    <name type="scientific">Arundo donax</name>
    <name type="common">Giant reed</name>
    <name type="synonym">Donax arundinaceus</name>
    <dbReference type="NCBI Taxonomy" id="35708"/>
    <lineage>
        <taxon>Eukaryota</taxon>
        <taxon>Viridiplantae</taxon>
        <taxon>Streptophyta</taxon>
        <taxon>Embryophyta</taxon>
        <taxon>Tracheophyta</taxon>
        <taxon>Spermatophyta</taxon>
        <taxon>Magnoliopsida</taxon>
        <taxon>Liliopsida</taxon>
        <taxon>Poales</taxon>
        <taxon>Poaceae</taxon>
        <taxon>PACMAD clade</taxon>
        <taxon>Arundinoideae</taxon>
        <taxon>Arundineae</taxon>
        <taxon>Arundo</taxon>
    </lineage>
</organism>
<dbReference type="AlphaFoldDB" id="A0A0A8ZCV7"/>
<protein>
    <submittedName>
        <fullName evidence="1">Uncharacterized protein</fullName>
    </submittedName>
</protein>
<reference evidence="1" key="1">
    <citation type="submission" date="2014-09" db="EMBL/GenBank/DDBJ databases">
        <authorList>
            <person name="Magalhaes I.L.F."/>
            <person name="Oliveira U."/>
            <person name="Santos F.R."/>
            <person name="Vidigal T.H.D.A."/>
            <person name="Brescovit A.D."/>
            <person name="Santos A.J."/>
        </authorList>
    </citation>
    <scope>NUCLEOTIDE SEQUENCE</scope>
    <source>
        <tissue evidence="1">Shoot tissue taken approximately 20 cm above the soil surface</tissue>
    </source>
</reference>
<name>A0A0A8ZCV7_ARUDO</name>
<evidence type="ECO:0000313" key="1">
    <source>
        <dbReference type="EMBL" id="JAD32692.1"/>
    </source>
</evidence>